<feature type="chain" id="PRO_5046992196" evidence="1">
    <location>
        <begin position="29"/>
        <end position="107"/>
    </location>
</feature>
<gene>
    <name evidence="3" type="ORF">ACG0Z3_14775</name>
</gene>
<dbReference type="Proteomes" id="UP001606301">
    <property type="component" value="Unassembled WGS sequence"/>
</dbReference>
<dbReference type="Gene3D" id="3.30.1340.30">
    <property type="match status" value="1"/>
</dbReference>
<comment type="caution">
    <text evidence="3">The sequence shown here is derived from an EMBL/GenBank/DDBJ whole genome shotgun (WGS) entry which is preliminary data.</text>
</comment>
<evidence type="ECO:0000259" key="2">
    <source>
        <dbReference type="PROSITE" id="PS50914"/>
    </source>
</evidence>
<evidence type="ECO:0000313" key="3">
    <source>
        <dbReference type="EMBL" id="MFG6441947.1"/>
    </source>
</evidence>
<protein>
    <submittedName>
        <fullName evidence="3">BON domain-containing protein</fullName>
    </submittedName>
</protein>
<feature type="signal peptide" evidence="1">
    <location>
        <begin position="1"/>
        <end position="28"/>
    </location>
</feature>
<keyword evidence="4" id="KW-1185">Reference proteome</keyword>
<feature type="domain" description="BON" evidence="2">
    <location>
        <begin position="39"/>
        <end position="107"/>
    </location>
</feature>
<dbReference type="PROSITE" id="PS51257">
    <property type="entry name" value="PROKAR_LIPOPROTEIN"/>
    <property type="match status" value="1"/>
</dbReference>
<dbReference type="Pfam" id="PF04972">
    <property type="entry name" value="BON"/>
    <property type="match status" value="1"/>
</dbReference>
<dbReference type="EMBL" id="JBIGHW010000007">
    <property type="protein sequence ID" value="MFG6441947.1"/>
    <property type="molecule type" value="Genomic_DNA"/>
</dbReference>
<dbReference type="InterPro" id="IPR007055">
    <property type="entry name" value="BON_dom"/>
</dbReference>
<accession>A0ABW7FKS8</accession>
<dbReference type="PANTHER" id="PTHR34606">
    <property type="entry name" value="BON DOMAIN-CONTAINING PROTEIN"/>
    <property type="match status" value="1"/>
</dbReference>
<dbReference type="InterPro" id="IPR051686">
    <property type="entry name" value="Lipoprotein_DolP"/>
</dbReference>
<sequence>MLNRPVLTLALSAALLATVGATTGCAVARDQQTAGSYIDDATLTTRVKAKFAADPTVSALAISVETLKGTVQLSGFAKSDAEKAVAGRLARETSGVVAVRNDIAVKP</sequence>
<dbReference type="PANTHER" id="PTHR34606:SF16">
    <property type="entry name" value="BON DOMAIN-CONTAINING PROTEIN"/>
    <property type="match status" value="1"/>
</dbReference>
<keyword evidence="1" id="KW-0732">Signal</keyword>
<proteinExistence type="predicted"/>
<dbReference type="SMART" id="SM00749">
    <property type="entry name" value="BON"/>
    <property type="match status" value="1"/>
</dbReference>
<organism evidence="3 4">
    <name type="scientific">Pelomonas margarita</name>
    <dbReference type="NCBI Taxonomy" id="3299031"/>
    <lineage>
        <taxon>Bacteria</taxon>
        <taxon>Pseudomonadati</taxon>
        <taxon>Pseudomonadota</taxon>
        <taxon>Betaproteobacteria</taxon>
        <taxon>Burkholderiales</taxon>
        <taxon>Sphaerotilaceae</taxon>
        <taxon>Roseateles</taxon>
    </lineage>
</organism>
<evidence type="ECO:0000313" key="4">
    <source>
        <dbReference type="Proteomes" id="UP001606301"/>
    </source>
</evidence>
<dbReference type="InterPro" id="IPR014004">
    <property type="entry name" value="Transpt-assoc_nodulatn_dom_bac"/>
</dbReference>
<evidence type="ECO:0000256" key="1">
    <source>
        <dbReference type="SAM" id="SignalP"/>
    </source>
</evidence>
<name>A0ABW7FKS8_9BURK</name>
<dbReference type="PROSITE" id="PS50914">
    <property type="entry name" value="BON"/>
    <property type="match status" value="1"/>
</dbReference>
<dbReference type="RefSeq" id="WP_268166984.1">
    <property type="nucleotide sequence ID" value="NZ_JBIGHW010000007.1"/>
</dbReference>
<reference evidence="3 4" key="1">
    <citation type="submission" date="2024-08" db="EMBL/GenBank/DDBJ databases">
        <authorList>
            <person name="Lu H."/>
        </authorList>
    </citation>
    <scope>NUCLEOTIDE SEQUENCE [LARGE SCALE GENOMIC DNA]</scope>
    <source>
        <strain evidence="3 4">LKC17W</strain>
    </source>
</reference>